<feature type="chain" id="PRO_5037103437" evidence="2">
    <location>
        <begin position="18"/>
        <end position="251"/>
    </location>
</feature>
<proteinExistence type="predicted"/>
<reference evidence="3" key="2">
    <citation type="submission" date="2020-09" db="EMBL/GenBank/DDBJ databases">
        <authorList>
            <person name="Sun Q."/>
            <person name="Kim S."/>
        </authorList>
    </citation>
    <scope>NUCLEOTIDE SEQUENCE</scope>
    <source>
        <strain evidence="3">KCTC 23310</strain>
    </source>
</reference>
<evidence type="ECO:0000256" key="1">
    <source>
        <dbReference type="SAM" id="Phobius"/>
    </source>
</evidence>
<protein>
    <submittedName>
        <fullName evidence="3">Membrane protein</fullName>
    </submittedName>
</protein>
<keyword evidence="1" id="KW-0812">Transmembrane</keyword>
<feature type="transmembrane region" description="Helical" evidence="1">
    <location>
        <begin position="225"/>
        <end position="249"/>
    </location>
</feature>
<dbReference type="AlphaFoldDB" id="A0A918TLK1"/>
<keyword evidence="4" id="KW-1185">Reference proteome</keyword>
<feature type="signal peptide" evidence="2">
    <location>
        <begin position="1"/>
        <end position="17"/>
    </location>
</feature>
<dbReference type="InterPro" id="IPR019088">
    <property type="entry name" value="CHP02186-rel_TM"/>
</dbReference>
<keyword evidence="2" id="KW-0732">Signal</keyword>
<evidence type="ECO:0000313" key="4">
    <source>
        <dbReference type="Proteomes" id="UP000638981"/>
    </source>
</evidence>
<name>A0A918TLK1_9RHOB</name>
<accession>A0A918TLK1</accession>
<evidence type="ECO:0000313" key="3">
    <source>
        <dbReference type="EMBL" id="GHC53570.1"/>
    </source>
</evidence>
<gene>
    <name evidence="3" type="ORF">GCM10007315_15360</name>
</gene>
<organism evidence="3 4">
    <name type="scientific">Neogemmobacter tilapiae</name>
    <dbReference type="NCBI Taxonomy" id="875041"/>
    <lineage>
        <taxon>Bacteria</taxon>
        <taxon>Pseudomonadati</taxon>
        <taxon>Pseudomonadota</taxon>
        <taxon>Alphaproteobacteria</taxon>
        <taxon>Rhodobacterales</taxon>
        <taxon>Paracoccaceae</taxon>
        <taxon>Neogemmobacter</taxon>
    </lineage>
</organism>
<dbReference type="EMBL" id="BMYJ01000004">
    <property type="protein sequence ID" value="GHC53570.1"/>
    <property type="molecule type" value="Genomic_DNA"/>
</dbReference>
<keyword evidence="1" id="KW-0472">Membrane</keyword>
<comment type="caution">
    <text evidence="3">The sequence shown here is derived from an EMBL/GenBank/DDBJ whole genome shotgun (WGS) entry which is preliminary data.</text>
</comment>
<evidence type="ECO:0000256" key="2">
    <source>
        <dbReference type="SAM" id="SignalP"/>
    </source>
</evidence>
<dbReference type="Pfam" id="PF09608">
    <property type="entry name" value="Alph_Pro_TM"/>
    <property type="match status" value="1"/>
</dbReference>
<dbReference type="Proteomes" id="UP000638981">
    <property type="component" value="Unassembled WGS sequence"/>
</dbReference>
<keyword evidence="1" id="KW-1133">Transmembrane helix</keyword>
<sequence length="251" mass="27825">MRRWLALLCLIALPCQADETIVAGLSQANVSITTDFVGSEILIYGAVKRETPAPEGALEVIVTVEGPPAEMTVRRKDWVWGIWINDAEVVVDRAPIFYAIATTGRLEEILSETEDLRHKISIPRAIRAVGTTDEAEGSDLFVEALIRLRAARGSYLDSQGSVRLTEGTLFRTDIALPSNLTEGDYRVRIFLTREGRVVDMLERGIRVRKAGLEQFFTRMAHEQPLLYGLLALLIAGLAGWAASAAFRFIRI</sequence>
<reference evidence="3" key="1">
    <citation type="journal article" date="2014" name="Int. J. Syst. Evol. Microbiol.">
        <title>Complete genome sequence of Corynebacterium casei LMG S-19264T (=DSM 44701T), isolated from a smear-ripened cheese.</title>
        <authorList>
            <consortium name="US DOE Joint Genome Institute (JGI-PGF)"/>
            <person name="Walter F."/>
            <person name="Albersmeier A."/>
            <person name="Kalinowski J."/>
            <person name="Ruckert C."/>
        </authorList>
    </citation>
    <scope>NUCLEOTIDE SEQUENCE</scope>
    <source>
        <strain evidence="3">KCTC 23310</strain>
    </source>
</reference>
<dbReference type="RefSeq" id="WP_189411050.1">
    <property type="nucleotide sequence ID" value="NZ_BMYJ01000004.1"/>
</dbReference>